<dbReference type="InterPro" id="IPR029058">
    <property type="entry name" value="AB_hydrolase_fold"/>
</dbReference>
<dbReference type="AlphaFoldDB" id="A0AAV0QZS2"/>
<reference evidence="1" key="1">
    <citation type="submission" date="2022-08" db="EMBL/GenBank/DDBJ databases">
        <authorList>
            <person name="Gutierrez-Valencia J."/>
        </authorList>
    </citation>
    <scope>NUCLEOTIDE SEQUENCE</scope>
</reference>
<name>A0AAV0QZS2_9ROSI</name>
<accession>A0AAV0QZS2</accession>
<keyword evidence="2" id="KW-1185">Reference proteome</keyword>
<evidence type="ECO:0000313" key="1">
    <source>
        <dbReference type="EMBL" id="CAI0549772.1"/>
    </source>
</evidence>
<proteinExistence type="predicted"/>
<dbReference type="EMBL" id="CAMGYJ010000010">
    <property type="protein sequence ID" value="CAI0549772.1"/>
    <property type="molecule type" value="Genomic_DNA"/>
</dbReference>
<organism evidence="1 2">
    <name type="scientific">Linum tenue</name>
    <dbReference type="NCBI Taxonomy" id="586396"/>
    <lineage>
        <taxon>Eukaryota</taxon>
        <taxon>Viridiplantae</taxon>
        <taxon>Streptophyta</taxon>
        <taxon>Embryophyta</taxon>
        <taxon>Tracheophyta</taxon>
        <taxon>Spermatophyta</taxon>
        <taxon>Magnoliopsida</taxon>
        <taxon>eudicotyledons</taxon>
        <taxon>Gunneridae</taxon>
        <taxon>Pentapetalae</taxon>
        <taxon>rosids</taxon>
        <taxon>fabids</taxon>
        <taxon>Malpighiales</taxon>
        <taxon>Linaceae</taxon>
        <taxon>Linum</taxon>
    </lineage>
</organism>
<sequence length="108" mass="12152">MDLVPLSAPLPPWFSDEDLQAYASLTLGMDCGIRDPKVTAPSLLVMGEKDYVLKFAGMEDYIRSGAVKQFVPDLEIVFLEDGNHFSQEKVPEKINELIIGFLDKYKKN</sequence>
<evidence type="ECO:0000313" key="2">
    <source>
        <dbReference type="Proteomes" id="UP001154282"/>
    </source>
</evidence>
<gene>
    <name evidence="1" type="ORF">LITE_LOCUS45296</name>
</gene>
<evidence type="ECO:0008006" key="3">
    <source>
        <dbReference type="Google" id="ProtNLM"/>
    </source>
</evidence>
<dbReference type="SUPFAM" id="SSF53474">
    <property type="entry name" value="alpha/beta-Hydrolases"/>
    <property type="match status" value="1"/>
</dbReference>
<dbReference type="Proteomes" id="UP001154282">
    <property type="component" value="Unassembled WGS sequence"/>
</dbReference>
<comment type="caution">
    <text evidence="1">The sequence shown here is derived from an EMBL/GenBank/DDBJ whole genome shotgun (WGS) entry which is preliminary data.</text>
</comment>
<protein>
    <recommendedName>
        <fullName evidence="3">Epoxide hydrolase</fullName>
    </recommendedName>
</protein>
<dbReference type="PANTHER" id="PTHR43329">
    <property type="entry name" value="EPOXIDE HYDROLASE"/>
    <property type="match status" value="1"/>
</dbReference>
<dbReference type="Gene3D" id="3.40.50.1820">
    <property type="entry name" value="alpha/beta hydrolase"/>
    <property type="match status" value="1"/>
</dbReference>